<proteinExistence type="predicted"/>
<name>A0A0F8W912_9ZZZZ</name>
<dbReference type="AlphaFoldDB" id="A0A0F8W912"/>
<comment type="caution">
    <text evidence="1">The sequence shown here is derived from an EMBL/GenBank/DDBJ whole genome shotgun (WGS) entry which is preliminary data.</text>
</comment>
<accession>A0A0F8W912</accession>
<protein>
    <submittedName>
        <fullName evidence="1">Uncharacterized protein</fullName>
    </submittedName>
</protein>
<evidence type="ECO:0000313" key="1">
    <source>
        <dbReference type="EMBL" id="KKK53108.1"/>
    </source>
</evidence>
<reference evidence="1" key="1">
    <citation type="journal article" date="2015" name="Nature">
        <title>Complex archaea that bridge the gap between prokaryotes and eukaryotes.</title>
        <authorList>
            <person name="Spang A."/>
            <person name="Saw J.H."/>
            <person name="Jorgensen S.L."/>
            <person name="Zaremba-Niedzwiedzka K."/>
            <person name="Martijn J."/>
            <person name="Lind A.E."/>
            <person name="van Eijk R."/>
            <person name="Schleper C."/>
            <person name="Guy L."/>
            <person name="Ettema T.J."/>
        </authorList>
    </citation>
    <scope>NUCLEOTIDE SEQUENCE</scope>
</reference>
<gene>
    <name evidence="1" type="ORF">LCGC14_3098080</name>
</gene>
<sequence>MTHLNRYKTLIISIWIGNWPQYFTLFVRSISYNVDFNWLVVSDQQKCPYMADNMLFKSITSEDLSKLITEKLGFTVNISNPLKLCDLKPAFGHIFSDHLENYDYWGYCDLDLVTGNLKKYVHPLYEAGVDVISFYKSFLSGPLCLFKKSTHTLELYKKVQGYRAILMD</sequence>
<organism evidence="1">
    <name type="scientific">marine sediment metagenome</name>
    <dbReference type="NCBI Taxonomy" id="412755"/>
    <lineage>
        <taxon>unclassified sequences</taxon>
        <taxon>metagenomes</taxon>
        <taxon>ecological metagenomes</taxon>
    </lineage>
</organism>
<feature type="non-terminal residue" evidence="1">
    <location>
        <position position="168"/>
    </location>
</feature>
<dbReference type="Pfam" id="PF20330">
    <property type="entry name" value="DUF6625"/>
    <property type="match status" value="1"/>
</dbReference>
<dbReference type="EMBL" id="LAZR01066672">
    <property type="protein sequence ID" value="KKK53108.1"/>
    <property type="molecule type" value="Genomic_DNA"/>
</dbReference>
<dbReference type="InterPro" id="IPR046733">
    <property type="entry name" value="DUF6625"/>
</dbReference>